<keyword evidence="1" id="KW-0812">Transmembrane</keyword>
<sequence>MILLSLFVSLGNSTPITIGLIILMTFIETSLLTFLYFQSINRTLDQINLAANHLVVGGSGPFPFSPSIANLYS</sequence>
<organism evidence="2 3">
    <name type="scientific">Leptospira tipperaryensis</name>
    <dbReference type="NCBI Taxonomy" id="2564040"/>
    <lineage>
        <taxon>Bacteria</taxon>
        <taxon>Pseudomonadati</taxon>
        <taxon>Spirochaetota</taxon>
        <taxon>Spirochaetia</taxon>
        <taxon>Leptospirales</taxon>
        <taxon>Leptospiraceae</taxon>
        <taxon>Leptospira</taxon>
    </lineage>
</organism>
<name>A0A1D7UY07_9LEPT</name>
<dbReference type="Proteomes" id="UP000094197">
    <property type="component" value="Chromosome 1"/>
</dbReference>
<dbReference type="EMBL" id="CP015217">
    <property type="protein sequence ID" value="AOP34467.1"/>
    <property type="molecule type" value="Genomic_DNA"/>
</dbReference>
<dbReference type="AlphaFoldDB" id="A0A1D7UY07"/>
<keyword evidence="1" id="KW-0472">Membrane</keyword>
<reference evidence="2 3" key="1">
    <citation type="submission" date="2016-04" db="EMBL/GenBank/DDBJ databases">
        <title>Complete genome seqeunce of Leptospira alstonii serovar Room22.</title>
        <authorList>
            <person name="Nally J.E."/>
            <person name="Bayles D.O."/>
            <person name="Hurley D."/>
            <person name="Fanning S."/>
            <person name="McMahon B.J."/>
            <person name="Arent Z."/>
        </authorList>
    </citation>
    <scope>NUCLEOTIDE SEQUENCE [LARGE SCALE GENOMIC DNA]</scope>
    <source>
        <strain evidence="2 3">GWTS #1</strain>
    </source>
</reference>
<dbReference type="KEGG" id="laj:A0128_11775"/>
<accession>A0A1D7UY07</accession>
<protein>
    <submittedName>
        <fullName evidence="2">Uncharacterized protein</fullName>
    </submittedName>
</protein>
<evidence type="ECO:0000313" key="2">
    <source>
        <dbReference type="EMBL" id="AOP34467.1"/>
    </source>
</evidence>
<proteinExistence type="predicted"/>
<keyword evidence="1" id="KW-1133">Transmembrane helix</keyword>
<evidence type="ECO:0000256" key="1">
    <source>
        <dbReference type="SAM" id="Phobius"/>
    </source>
</evidence>
<keyword evidence="3" id="KW-1185">Reference proteome</keyword>
<feature type="transmembrane region" description="Helical" evidence="1">
    <location>
        <begin position="16"/>
        <end position="37"/>
    </location>
</feature>
<evidence type="ECO:0000313" key="3">
    <source>
        <dbReference type="Proteomes" id="UP000094197"/>
    </source>
</evidence>
<gene>
    <name evidence="2" type="ORF">A0128_11775</name>
</gene>